<reference evidence="10" key="1">
    <citation type="journal article" date="2017" name="Acta Aliment.">
        <title>Plant polysaccharide degrading enzyme system of Thermpbifida cellulosilytica TB100 revealed by de novo genome project data.</title>
        <authorList>
            <person name="Toth A."/>
            <person name="Baka E."/>
            <person name="Luzics S."/>
            <person name="Bata-Vidacs I."/>
            <person name="Nagy I."/>
            <person name="Balint B."/>
            <person name="Herceg R."/>
            <person name="Olasz F."/>
            <person name="Wilk T."/>
            <person name="Nagy T."/>
            <person name="Kriszt B."/>
            <person name="Nagy I."/>
            <person name="Kukolya J."/>
        </authorList>
    </citation>
    <scope>NUCLEOTIDE SEQUENCE [LARGE SCALE GENOMIC DNA]</scope>
    <source>
        <strain evidence="10">TB100</strain>
    </source>
</reference>
<dbReference type="GO" id="GO:0004674">
    <property type="term" value="F:protein serine/threonine kinase activity"/>
    <property type="evidence" value="ECO:0007669"/>
    <property type="project" value="UniProtKB-KW"/>
</dbReference>
<keyword evidence="2" id="KW-0723">Serine/threonine-protein kinase</keyword>
<keyword evidence="5" id="KW-0418">Kinase</keyword>
<organism evidence="9 10">
    <name type="scientific">Thermobifida cellulosilytica TB100</name>
    <dbReference type="NCBI Taxonomy" id="665004"/>
    <lineage>
        <taxon>Bacteria</taxon>
        <taxon>Bacillati</taxon>
        <taxon>Actinomycetota</taxon>
        <taxon>Actinomycetes</taxon>
        <taxon>Streptosporangiales</taxon>
        <taxon>Nocardiopsidaceae</taxon>
        <taxon>Thermobifida</taxon>
    </lineage>
</organism>
<dbReference type="InterPro" id="IPR008271">
    <property type="entry name" value="Ser/Thr_kinase_AS"/>
</dbReference>
<dbReference type="Gene3D" id="3.30.200.20">
    <property type="entry name" value="Phosphorylase Kinase, domain 1"/>
    <property type="match status" value="1"/>
</dbReference>
<keyword evidence="10" id="KW-1185">Reference proteome</keyword>
<dbReference type="InterPro" id="IPR011990">
    <property type="entry name" value="TPR-like_helical_dom_sf"/>
</dbReference>
<dbReference type="PROSITE" id="PS50011">
    <property type="entry name" value="PROTEIN_KINASE_DOM"/>
    <property type="match status" value="1"/>
</dbReference>
<dbReference type="InterPro" id="IPR000719">
    <property type="entry name" value="Prot_kinase_dom"/>
</dbReference>
<dbReference type="Gene3D" id="1.10.510.10">
    <property type="entry name" value="Transferase(Phosphotransferase) domain 1"/>
    <property type="match status" value="1"/>
</dbReference>
<evidence type="ECO:0000256" key="2">
    <source>
        <dbReference type="ARBA" id="ARBA00022527"/>
    </source>
</evidence>
<dbReference type="EC" id="2.7.11.1" evidence="1"/>
<evidence type="ECO:0000313" key="9">
    <source>
        <dbReference type="EMBL" id="KUP97970.1"/>
    </source>
</evidence>
<evidence type="ECO:0000256" key="1">
    <source>
        <dbReference type="ARBA" id="ARBA00012513"/>
    </source>
</evidence>
<dbReference type="InterPro" id="IPR011009">
    <property type="entry name" value="Kinase-like_dom_sf"/>
</dbReference>
<protein>
    <recommendedName>
        <fullName evidence="1">non-specific serine/threonine protein kinase</fullName>
        <ecNumber evidence="1">2.7.11.1</ecNumber>
    </recommendedName>
</protein>
<evidence type="ECO:0000256" key="7">
    <source>
        <dbReference type="SAM" id="MobiDB-lite"/>
    </source>
</evidence>
<gene>
    <name evidence="9" type="ORF">AC529_04125</name>
</gene>
<evidence type="ECO:0000256" key="6">
    <source>
        <dbReference type="ARBA" id="ARBA00022840"/>
    </source>
</evidence>
<dbReference type="CDD" id="cd14014">
    <property type="entry name" value="STKc_PknB_like"/>
    <property type="match status" value="1"/>
</dbReference>
<dbReference type="PATRIC" id="fig|665004.4.peg.2940"/>
<keyword evidence="6" id="KW-0067">ATP-binding</keyword>
<dbReference type="RefSeq" id="WP_068757142.1">
    <property type="nucleotide sequence ID" value="NZ_KQ950183.1"/>
</dbReference>
<feature type="region of interest" description="Disordered" evidence="7">
    <location>
        <begin position="277"/>
        <end position="339"/>
    </location>
</feature>
<accession>A0A147KKX0</accession>
<dbReference type="GO" id="GO:0005524">
    <property type="term" value="F:ATP binding"/>
    <property type="evidence" value="ECO:0007669"/>
    <property type="project" value="UniProtKB-KW"/>
</dbReference>
<evidence type="ECO:0000256" key="5">
    <source>
        <dbReference type="ARBA" id="ARBA00022777"/>
    </source>
</evidence>
<dbReference type="Pfam" id="PF00069">
    <property type="entry name" value="Pkinase"/>
    <property type="match status" value="1"/>
</dbReference>
<feature type="domain" description="Protein kinase" evidence="8">
    <location>
        <begin position="12"/>
        <end position="280"/>
    </location>
</feature>
<dbReference type="EMBL" id="LGEM01000017">
    <property type="protein sequence ID" value="KUP97970.1"/>
    <property type="molecule type" value="Genomic_DNA"/>
</dbReference>
<sequence>MPTQGDRIRGRYELTRPISSGGMGQVWQGYDIVLDRQVAVKVIRPGVAADRLEAEELAARFRREARITARIEHPGVPAVFDADIDGDHEQLYLVMQLVRGVPLGDLIEEEGPLPVATAVAVAAQICTVLSYAHAVPVIHRDLKPGNVMVAEDGSVKVLDFGIAAVLRTDTTRLTATGRRLGTCAYMPPEQVRGGVAGPASDLYSLGCMLYELLTGHRVFPGDSDYEVMDHHVRTAPQPVRDLRPDVPAALDDLVLHLLAKNPEERPAGAQDVHDRLVPFLPAPDPAAADALPPPGGLPDPTRPYRRPLAPRPRPDGAAPRRPAPARPAQPDHQAPSLPTLPSVEELEDELAEVAEHVEILIEEERYAQAAGVLDEVLDRAVPCLGAAHRDVVELRLSRAVALSLGGDHRRALPEYRELADHFAAAEGPDSERALLCRQQAALCRAQLGESTVALREFQELLTRVAPVRGDRDQMALELRLEIGRLLLYTGRVAEARRRLGAVHADLAAALGPGDPLTREAADLLARLGRDRA</sequence>
<name>A0A147KKX0_THECS</name>
<keyword evidence="3" id="KW-0808">Transferase</keyword>
<dbReference type="Proteomes" id="UP000074382">
    <property type="component" value="Unassembled WGS sequence"/>
</dbReference>
<evidence type="ECO:0000256" key="4">
    <source>
        <dbReference type="ARBA" id="ARBA00022741"/>
    </source>
</evidence>
<dbReference type="PROSITE" id="PS00108">
    <property type="entry name" value="PROTEIN_KINASE_ST"/>
    <property type="match status" value="1"/>
</dbReference>
<dbReference type="SMART" id="SM00220">
    <property type="entry name" value="S_TKc"/>
    <property type="match status" value="1"/>
</dbReference>
<dbReference type="FunFam" id="1.10.510.10:FF:000021">
    <property type="entry name" value="Serine/threonine protein kinase"/>
    <property type="match status" value="1"/>
</dbReference>
<dbReference type="PANTHER" id="PTHR43289:SF6">
    <property type="entry name" value="SERINE_THREONINE-PROTEIN KINASE NEKL-3"/>
    <property type="match status" value="1"/>
</dbReference>
<keyword evidence="4" id="KW-0547">Nucleotide-binding</keyword>
<dbReference type="Gene3D" id="1.25.40.10">
    <property type="entry name" value="Tetratricopeptide repeat domain"/>
    <property type="match status" value="1"/>
</dbReference>
<comment type="caution">
    <text evidence="9">The sequence shown here is derived from an EMBL/GenBank/DDBJ whole genome shotgun (WGS) entry which is preliminary data.</text>
</comment>
<evidence type="ECO:0000259" key="8">
    <source>
        <dbReference type="PROSITE" id="PS50011"/>
    </source>
</evidence>
<dbReference type="PANTHER" id="PTHR43289">
    <property type="entry name" value="MITOGEN-ACTIVATED PROTEIN KINASE KINASE KINASE 20-RELATED"/>
    <property type="match status" value="1"/>
</dbReference>
<dbReference type="SUPFAM" id="SSF48452">
    <property type="entry name" value="TPR-like"/>
    <property type="match status" value="1"/>
</dbReference>
<proteinExistence type="predicted"/>
<dbReference type="STRING" id="665004.AC529_04125"/>
<dbReference type="AlphaFoldDB" id="A0A147KKX0"/>
<dbReference type="SUPFAM" id="SSF56112">
    <property type="entry name" value="Protein kinase-like (PK-like)"/>
    <property type="match status" value="1"/>
</dbReference>
<evidence type="ECO:0000256" key="3">
    <source>
        <dbReference type="ARBA" id="ARBA00022679"/>
    </source>
</evidence>
<evidence type="ECO:0000313" key="10">
    <source>
        <dbReference type="Proteomes" id="UP000074382"/>
    </source>
</evidence>
<feature type="compositionally biased region" description="Pro residues" evidence="7">
    <location>
        <begin position="291"/>
        <end position="301"/>
    </location>
</feature>